<dbReference type="Pfam" id="PF17851">
    <property type="entry name" value="GH43_C2"/>
    <property type="match status" value="1"/>
</dbReference>
<keyword evidence="3" id="KW-1185">Reference proteome</keyword>
<comment type="caution">
    <text evidence="2">The sequence shown here is derived from an EMBL/GenBank/DDBJ whole genome shotgun (WGS) entry which is preliminary data.</text>
</comment>
<dbReference type="PANTHER" id="PTHR42812:SF5">
    <property type="entry name" value="ENDO-ARABINASE"/>
    <property type="match status" value="1"/>
</dbReference>
<dbReference type="EMBL" id="JAZHXJ010000806">
    <property type="protein sequence ID" value="KAL1851007.1"/>
    <property type="molecule type" value="Genomic_DNA"/>
</dbReference>
<evidence type="ECO:0000259" key="1">
    <source>
        <dbReference type="Pfam" id="PF17851"/>
    </source>
</evidence>
<dbReference type="Gene3D" id="2.60.120.200">
    <property type="match status" value="1"/>
</dbReference>
<dbReference type="InterPro" id="IPR051795">
    <property type="entry name" value="Glycosyl_Hydrlase_43"/>
</dbReference>
<gene>
    <name evidence="2" type="ORF">VTK73DRAFT_9562</name>
</gene>
<feature type="domain" description="Beta-xylosidase C-terminal Concanavalin A-like" evidence="1">
    <location>
        <begin position="17"/>
        <end position="211"/>
    </location>
</feature>
<dbReference type="InterPro" id="IPR041542">
    <property type="entry name" value="GH43_C2"/>
</dbReference>
<name>A0ABR3W1W1_9PEZI</name>
<reference evidence="2 3" key="1">
    <citation type="journal article" date="2024" name="Commun. Biol.">
        <title>Comparative genomic analysis of thermophilic fungi reveals convergent evolutionary adaptations and gene losses.</title>
        <authorList>
            <person name="Steindorff A.S."/>
            <person name="Aguilar-Pontes M.V."/>
            <person name="Robinson A.J."/>
            <person name="Andreopoulos B."/>
            <person name="LaButti K."/>
            <person name="Kuo A."/>
            <person name="Mondo S."/>
            <person name="Riley R."/>
            <person name="Otillar R."/>
            <person name="Haridas S."/>
            <person name="Lipzen A."/>
            <person name="Grimwood J."/>
            <person name="Schmutz J."/>
            <person name="Clum A."/>
            <person name="Reid I.D."/>
            <person name="Moisan M.C."/>
            <person name="Butler G."/>
            <person name="Nguyen T.T.M."/>
            <person name="Dewar K."/>
            <person name="Conant G."/>
            <person name="Drula E."/>
            <person name="Henrissat B."/>
            <person name="Hansel C."/>
            <person name="Singer S."/>
            <person name="Hutchinson M.I."/>
            <person name="de Vries R.P."/>
            <person name="Natvig D.O."/>
            <person name="Powell A.J."/>
            <person name="Tsang A."/>
            <person name="Grigoriev I.V."/>
        </authorList>
    </citation>
    <scope>NUCLEOTIDE SEQUENCE [LARGE SCALE GENOMIC DNA]</scope>
    <source>
        <strain evidence="2 3">ATCC 24622</strain>
    </source>
</reference>
<accession>A0ABR3W1W1</accession>
<organism evidence="2 3">
    <name type="scientific">Phialemonium thermophilum</name>
    <dbReference type="NCBI Taxonomy" id="223376"/>
    <lineage>
        <taxon>Eukaryota</taxon>
        <taxon>Fungi</taxon>
        <taxon>Dikarya</taxon>
        <taxon>Ascomycota</taxon>
        <taxon>Pezizomycotina</taxon>
        <taxon>Sordariomycetes</taxon>
        <taxon>Sordariomycetidae</taxon>
        <taxon>Cephalothecales</taxon>
        <taxon>Cephalothecaceae</taxon>
        <taxon>Phialemonium</taxon>
    </lineage>
</organism>
<proteinExistence type="predicted"/>
<dbReference type="SUPFAM" id="SSF49899">
    <property type="entry name" value="Concanavalin A-like lectins/glucanases"/>
    <property type="match status" value="1"/>
</dbReference>
<dbReference type="InterPro" id="IPR013320">
    <property type="entry name" value="ConA-like_dom_sf"/>
</dbReference>
<sequence length="223" mass="24368">MKAVRTSEPLLWKADLTKSDLEPGWYHKNTPVKRCYTLDEKPGHLRVYGNCYDLASPESPALLLRKQTSYNQTFCIKLDFRPTRPGYEAGGVLWWNQYSYASIGVAGKAADDAGVVSAVAMREPAGKPKLFKDSMANVEVGDVTSFTISIQARPTEYTLSLTTSGRTNAFTVPVADLTVPPPVGGSFTGIMFGIYSFGQGEPVLDPADFSEIAIREDTVNKSL</sequence>
<dbReference type="Proteomes" id="UP001586593">
    <property type="component" value="Unassembled WGS sequence"/>
</dbReference>
<evidence type="ECO:0000313" key="3">
    <source>
        <dbReference type="Proteomes" id="UP001586593"/>
    </source>
</evidence>
<protein>
    <recommendedName>
        <fullName evidence="1">Beta-xylosidase C-terminal Concanavalin A-like domain-containing protein</fullName>
    </recommendedName>
</protein>
<dbReference type="PANTHER" id="PTHR42812">
    <property type="entry name" value="BETA-XYLOSIDASE"/>
    <property type="match status" value="1"/>
</dbReference>
<evidence type="ECO:0000313" key="2">
    <source>
        <dbReference type="EMBL" id="KAL1851007.1"/>
    </source>
</evidence>